<name>A0A9D1A0B9_9ACTN</name>
<organism evidence="2 3">
    <name type="scientific">Candidatus Aveggerthella stercoripullorum</name>
    <dbReference type="NCBI Taxonomy" id="2840688"/>
    <lineage>
        <taxon>Bacteria</taxon>
        <taxon>Bacillati</taxon>
        <taxon>Actinomycetota</taxon>
        <taxon>Coriobacteriia</taxon>
        <taxon>Eggerthellales</taxon>
        <taxon>Eggerthellaceae</taxon>
        <taxon>Eggerthellaceae incertae sedis</taxon>
        <taxon>Candidatus Aveggerthella</taxon>
    </lineage>
</organism>
<reference evidence="2" key="1">
    <citation type="submission" date="2020-10" db="EMBL/GenBank/DDBJ databases">
        <authorList>
            <person name="Gilroy R."/>
        </authorList>
    </citation>
    <scope>NUCLEOTIDE SEQUENCE</scope>
    <source>
        <strain evidence="2">ChiGjej1B1-2707</strain>
    </source>
</reference>
<protein>
    <submittedName>
        <fullName evidence="2">Uncharacterized protein</fullName>
    </submittedName>
</protein>
<reference evidence="2" key="2">
    <citation type="journal article" date="2021" name="PeerJ">
        <title>Extensive microbial diversity within the chicken gut microbiome revealed by metagenomics and culture.</title>
        <authorList>
            <person name="Gilroy R."/>
            <person name="Ravi A."/>
            <person name="Getino M."/>
            <person name="Pursley I."/>
            <person name="Horton D.L."/>
            <person name="Alikhan N.F."/>
            <person name="Baker D."/>
            <person name="Gharbi K."/>
            <person name="Hall N."/>
            <person name="Watson M."/>
            <person name="Adriaenssens E.M."/>
            <person name="Foster-Nyarko E."/>
            <person name="Jarju S."/>
            <person name="Secka A."/>
            <person name="Antonio M."/>
            <person name="Oren A."/>
            <person name="Chaudhuri R.R."/>
            <person name="La Ragione R."/>
            <person name="Hildebrand F."/>
            <person name="Pallen M.J."/>
        </authorList>
    </citation>
    <scope>NUCLEOTIDE SEQUENCE</scope>
    <source>
        <strain evidence="2">ChiGjej1B1-2707</strain>
    </source>
</reference>
<feature type="region of interest" description="Disordered" evidence="1">
    <location>
        <begin position="62"/>
        <end position="91"/>
    </location>
</feature>
<feature type="compositionally biased region" description="Basic and acidic residues" evidence="1">
    <location>
        <begin position="62"/>
        <end position="79"/>
    </location>
</feature>
<evidence type="ECO:0000313" key="2">
    <source>
        <dbReference type="EMBL" id="HIR01717.1"/>
    </source>
</evidence>
<comment type="caution">
    <text evidence="2">The sequence shown here is derived from an EMBL/GenBank/DDBJ whole genome shotgun (WGS) entry which is preliminary data.</text>
</comment>
<evidence type="ECO:0000256" key="1">
    <source>
        <dbReference type="SAM" id="MobiDB-lite"/>
    </source>
</evidence>
<feature type="compositionally biased region" description="Basic residues" evidence="1">
    <location>
        <begin position="80"/>
        <end position="91"/>
    </location>
</feature>
<sequence>MQTYLAHYTSPKHSESATGVFEYQSASRANTKKNLHDARVKMLETYGKEAVSWVIDSVELKKEKDTRPDGQMELDFREPQKKKRPRKKEWW</sequence>
<evidence type="ECO:0000313" key="3">
    <source>
        <dbReference type="Proteomes" id="UP000824261"/>
    </source>
</evidence>
<accession>A0A9D1A0B9</accession>
<proteinExistence type="predicted"/>
<gene>
    <name evidence="2" type="ORF">IAA69_05575</name>
</gene>
<dbReference type="AlphaFoldDB" id="A0A9D1A0B9"/>
<dbReference type="EMBL" id="DVGB01000066">
    <property type="protein sequence ID" value="HIR01717.1"/>
    <property type="molecule type" value="Genomic_DNA"/>
</dbReference>
<dbReference type="Proteomes" id="UP000824261">
    <property type="component" value="Unassembled WGS sequence"/>
</dbReference>